<dbReference type="Pfam" id="PF03641">
    <property type="entry name" value="Lysine_decarbox"/>
    <property type="match status" value="1"/>
</dbReference>
<dbReference type="Gene3D" id="3.40.50.450">
    <property type="match status" value="1"/>
</dbReference>
<evidence type="ECO:0008006" key="3">
    <source>
        <dbReference type="Google" id="ProtNLM"/>
    </source>
</evidence>
<sequence>MNPSDISLAVDSLQADIIQLVDKLPNLKHKKWISRALSSLVRMAGEEFETLDWKIISASLLDLERGFQIFYPYRHVRKICIFGSARIPSDTPEYQMAADFAQCVTQQGFMVLTGGGGGIMQAGNEGAGLDLSFGLNIQLPFEQSSNPYIQGNKKAIMFKYFFTRKLFFLRESDALAMFPGGFGTLDETFECLTLIQTGKFGPAPLILVDRPGGDYWYDLHQFIEKQLLNRGLISPDDPSFYTITDDLSVACEAIASFYRVYHSSRYVKDKYVMRLKSELSDQQVEQLNTEFHDMLSKGRIEKAQAFPEEMGDDTDKLPRLTFHFNQRRVGRLYQMIYMINSMGATSPEAAHPEQK</sequence>
<dbReference type="EMBL" id="CZCS02000200">
    <property type="protein sequence ID" value="VXD21601.1"/>
    <property type="molecule type" value="Genomic_DNA"/>
</dbReference>
<dbReference type="PANTHER" id="PTHR43393:SF2">
    <property type="entry name" value="CYTOKININ RIBOSIDE 5'-MONOPHOSPHATE PHOSPHORIBOHYDROLASE"/>
    <property type="match status" value="1"/>
</dbReference>
<evidence type="ECO:0000313" key="2">
    <source>
        <dbReference type="Proteomes" id="UP000182190"/>
    </source>
</evidence>
<dbReference type="AlphaFoldDB" id="A0A7Z9BRW3"/>
<dbReference type="RefSeq" id="WP_083619729.1">
    <property type="nucleotide sequence ID" value="NZ_LR735012.1"/>
</dbReference>
<dbReference type="InterPro" id="IPR052341">
    <property type="entry name" value="LOG_family_nucleotidases"/>
</dbReference>
<comment type="caution">
    <text evidence="1">The sequence shown here is derived from an EMBL/GenBank/DDBJ whole genome shotgun (WGS) entry which is preliminary data.</text>
</comment>
<reference evidence="1" key="1">
    <citation type="submission" date="2019-10" db="EMBL/GenBank/DDBJ databases">
        <authorList>
            <consortium name="Genoscope - CEA"/>
            <person name="William W."/>
        </authorList>
    </citation>
    <scope>NUCLEOTIDE SEQUENCE [LARGE SCALE GENOMIC DNA]</scope>
    <source>
        <strain evidence="1">BBR_PRJEB10994</strain>
    </source>
</reference>
<accession>A0A7Z9BRW3</accession>
<gene>
    <name evidence="1" type="ORF">PL9631_590001</name>
</gene>
<dbReference type="InterPro" id="IPR031100">
    <property type="entry name" value="LOG_fam"/>
</dbReference>
<proteinExistence type="predicted"/>
<protein>
    <recommendedName>
        <fullName evidence="3">Decarboxylase family protein</fullName>
    </recommendedName>
</protein>
<dbReference type="SUPFAM" id="SSF102405">
    <property type="entry name" value="MCP/YpsA-like"/>
    <property type="match status" value="1"/>
</dbReference>
<keyword evidence="2" id="KW-1185">Reference proteome</keyword>
<dbReference type="Proteomes" id="UP000182190">
    <property type="component" value="Unassembled WGS sequence"/>
</dbReference>
<evidence type="ECO:0000313" key="1">
    <source>
        <dbReference type="EMBL" id="VXD21601.1"/>
    </source>
</evidence>
<dbReference type="OrthoDB" id="9801098at2"/>
<dbReference type="PANTHER" id="PTHR43393">
    <property type="entry name" value="CYTOKININ RIBOSIDE 5'-MONOPHOSPHATE PHOSPHORIBOHYDROLASE"/>
    <property type="match status" value="1"/>
</dbReference>
<name>A0A7Z9BRW3_9CYAN</name>
<dbReference type="GO" id="GO:0005829">
    <property type="term" value="C:cytosol"/>
    <property type="evidence" value="ECO:0007669"/>
    <property type="project" value="TreeGrafter"/>
</dbReference>
<organism evidence="1 2">
    <name type="scientific">Planktothrix paucivesiculata PCC 9631</name>
    <dbReference type="NCBI Taxonomy" id="671071"/>
    <lineage>
        <taxon>Bacteria</taxon>
        <taxon>Bacillati</taxon>
        <taxon>Cyanobacteriota</taxon>
        <taxon>Cyanophyceae</taxon>
        <taxon>Oscillatoriophycideae</taxon>
        <taxon>Oscillatoriales</taxon>
        <taxon>Microcoleaceae</taxon>
        <taxon>Planktothrix</taxon>
    </lineage>
</organism>